<reference evidence="2" key="1">
    <citation type="submission" date="2015-06" db="EMBL/GenBank/DDBJ databases">
        <authorList>
            <person name="Nguyen H."/>
        </authorList>
    </citation>
    <scope>NUCLEOTIDE SEQUENCE</scope>
    <source>
        <strain evidence="2">DAOM 180753</strain>
    </source>
</reference>
<dbReference type="InterPro" id="IPR053181">
    <property type="entry name" value="EcdB-like_regulator"/>
</dbReference>
<dbReference type="CDD" id="cd12148">
    <property type="entry name" value="fungal_TF_MHR"/>
    <property type="match status" value="1"/>
</dbReference>
<gene>
    <name evidence="2" type="ORF">VN97_g11277</name>
</gene>
<dbReference type="PANTHER" id="PTHR47785">
    <property type="entry name" value="ZN(II)2CYS6 TRANSCRIPTION FACTOR (EUROFUNG)-RELATED-RELATED"/>
    <property type="match status" value="1"/>
</dbReference>
<proteinExistence type="predicted"/>
<evidence type="ECO:0000313" key="2">
    <source>
        <dbReference type="EMBL" id="KAJ9482164.1"/>
    </source>
</evidence>
<dbReference type="AlphaFoldDB" id="A0AAI9T8Z2"/>
<sequence length="703" mass="78330">MLSAQGNPNQPYKPIQGTHEHSGNIVSLLGQDETLTHLTERSLLNFRGHGVAVPNYGQNLGLVNPIHVGSKLEAEYALSTPVQHTAARNLLLWPSIQQLLPDRYDEDYVIRLEEERGLLSTYDHGEMLDTLDNSPLPLDPGVCSHGPDGCRVGFDGDVDIDMLGNVKLGGVAAQRYFGSYLSNMYKLHPFLDRNELDNKVNRFIQSYCHFNSSPGSVTDCVQPARDEPPSKKRRSFNRSLGIHSEDKETCCNSPRPRVDRNIHSSIVLLCLALGAICEAPTPLSGSIMNRKIGYRGQRTTSPLPAHIETDYANGALSPTMRNEDANTMNNQSIPGITLYRYATGILSHLQGANELEHVQAGLLAGLYAGQLAHPFQSHSWISQASRACQVLTRPKRYESLNQGSVKDLHSSVYWACLELESDLLAGLDLPASGISHSEGRMHLPKGQFTISLPEHFSTSPSMIMMFYYAQIHLRKILNRVPTDLYKIKKQGETLWSYTAQGALSENLDLWRRSLPDSMQWKETDEPANEINAAHMRATYYGALYIIHRPFLYHALHGTYALNMAKTPTTSLANGSTAAEVQLRALPENLQDACKICIDSAIRSTVAFDCVDTHRLVVTNIFGTAHSQFGNMLVLSATYMSSLSKLVAEHDLERILKRTIGFLVQNGNISPTIRADARMLTEIYQKIFHRAPDLNNYTLRMNHQ</sequence>
<evidence type="ECO:0000256" key="1">
    <source>
        <dbReference type="SAM" id="MobiDB-lite"/>
    </source>
</evidence>
<organism evidence="2 3">
    <name type="scientific">Penicillium thymicola</name>
    <dbReference type="NCBI Taxonomy" id="293382"/>
    <lineage>
        <taxon>Eukaryota</taxon>
        <taxon>Fungi</taxon>
        <taxon>Dikarya</taxon>
        <taxon>Ascomycota</taxon>
        <taxon>Pezizomycotina</taxon>
        <taxon>Eurotiomycetes</taxon>
        <taxon>Eurotiomycetidae</taxon>
        <taxon>Eurotiales</taxon>
        <taxon>Aspergillaceae</taxon>
        <taxon>Penicillium</taxon>
    </lineage>
</organism>
<dbReference type="PANTHER" id="PTHR47785:SF4">
    <property type="entry name" value="ZN(II)2CYS6 TRANSCRIPTION FACTOR (EUROFUNG)"/>
    <property type="match status" value="1"/>
</dbReference>
<evidence type="ECO:0000313" key="3">
    <source>
        <dbReference type="Proteomes" id="UP001227192"/>
    </source>
</evidence>
<keyword evidence="3" id="KW-1185">Reference proteome</keyword>
<name>A0AAI9T8Z2_PENTH</name>
<feature type="region of interest" description="Disordered" evidence="1">
    <location>
        <begin position="218"/>
        <end position="239"/>
    </location>
</feature>
<accession>A0AAI9T8Z2</accession>
<reference evidence="2" key="2">
    <citation type="journal article" date="2016" name="Fungal Biol.">
        <title>Ochratoxin A production by Penicillium thymicola.</title>
        <authorList>
            <person name="Nguyen H.D.T."/>
            <person name="McMullin D.R."/>
            <person name="Ponomareva E."/>
            <person name="Riley R."/>
            <person name="Pomraning K.R."/>
            <person name="Baker S.E."/>
            <person name="Seifert K.A."/>
        </authorList>
    </citation>
    <scope>NUCLEOTIDE SEQUENCE</scope>
    <source>
        <strain evidence="2">DAOM 180753</strain>
    </source>
</reference>
<comment type="caution">
    <text evidence="2">The sequence shown here is derived from an EMBL/GenBank/DDBJ whole genome shotgun (WGS) entry which is preliminary data.</text>
</comment>
<dbReference type="EMBL" id="LACB01000606">
    <property type="protein sequence ID" value="KAJ9482164.1"/>
    <property type="molecule type" value="Genomic_DNA"/>
</dbReference>
<protein>
    <submittedName>
        <fullName evidence="2">Uncharacterized protein</fullName>
    </submittedName>
</protein>
<dbReference type="Proteomes" id="UP001227192">
    <property type="component" value="Unassembled WGS sequence"/>
</dbReference>